<dbReference type="GO" id="GO:0016787">
    <property type="term" value="F:hydrolase activity"/>
    <property type="evidence" value="ECO:0007669"/>
    <property type="project" value="UniProtKB-KW"/>
</dbReference>
<keyword evidence="1 3" id="KW-0378">Hydrolase</keyword>
<accession>A0ABW5RPA5</accession>
<dbReference type="RefSeq" id="WP_377933844.1">
    <property type="nucleotide sequence ID" value="NZ_JBHUMF010000015.1"/>
</dbReference>
<dbReference type="InterPro" id="IPR000073">
    <property type="entry name" value="AB_hydrolase_1"/>
</dbReference>
<name>A0ABW5RPA5_9BACI</name>
<organism evidence="3 4">
    <name type="scientific">Bacillus seohaeanensis</name>
    <dbReference type="NCBI Taxonomy" id="284580"/>
    <lineage>
        <taxon>Bacteria</taxon>
        <taxon>Bacillati</taxon>
        <taxon>Bacillota</taxon>
        <taxon>Bacilli</taxon>
        <taxon>Bacillales</taxon>
        <taxon>Bacillaceae</taxon>
        <taxon>Bacillus</taxon>
    </lineage>
</organism>
<dbReference type="EMBL" id="JBHUMF010000015">
    <property type="protein sequence ID" value="MFD2680441.1"/>
    <property type="molecule type" value="Genomic_DNA"/>
</dbReference>
<dbReference type="Pfam" id="PF00561">
    <property type="entry name" value="Abhydrolase_1"/>
    <property type="match status" value="1"/>
</dbReference>
<reference evidence="4" key="1">
    <citation type="journal article" date="2019" name="Int. J. Syst. Evol. Microbiol.">
        <title>The Global Catalogue of Microorganisms (GCM) 10K type strain sequencing project: providing services to taxonomists for standard genome sequencing and annotation.</title>
        <authorList>
            <consortium name="The Broad Institute Genomics Platform"/>
            <consortium name="The Broad Institute Genome Sequencing Center for Infectious Disease"/>
            <person name="Wu L."/>
            <person name="Ma J."/>
        </authorList>
    </citation>
    <scope>NUCLEOTIDE SEQUENCE [LARGE SCALE GENOMIC DNA]</scope>
    <source>
        <strain evidence="4">KCTC 3913</strain>
    </source>
</reference>
<dbReference type="PANTHER" id="PTHR43798">
    <property type="entry name" value="MONOACYLGLYCEROL LIPASE"/>
    <property type="match status" value="1"/>
</dbReference>
<comment type="caution">
    <text evidence="3">The sequence shown here is derived from an EMBL/GenBank/DDBJ whole genome shotgun (WGS) entry which is preliminary data.</text>
</comment>
<dbReference type="Gene3D" id="3.40.50.1820">
    <property type="entry name" value="alpha/beta hydrolase"/>
    <property type="match status" value="1"/>
</dbReference>
<gene>
    <name evidence="3" type="ORF">ACFSUL_06700</name>
</gene>
<evidence type="ECO:0000256" key="1">
    <source>
        <dbReference type="ARBA" id="ARBA00022801"/>
    </source>
</evidence>
<evidence type="ECO:0000259" key="2">
    <source>
        <dbReference type="Pfam" id="PF00561"/>
    </source>
</evidence>
<dbReference type="SUPFAM" id="SSF53474">
    <property type="entry name" value="alpha/beta-Hydrolases"/>
    <property type="match status" value="1"/>
</dbReference>
<evidence type="ECO:0000313" key="4">
    <source>
        <dbReference type="Proteomes" id="UP001597506"/>
    </source>
</evidence>
<proteinExistence type="predicted"/>
<dbReference type="PANTHER" id="PTHR43798:SF31">
    <property type="entry name" value="AB HYDROLASE SUPERFAMILY PROTEIN YCLE"/>
    <property type="match status" value="1"/>
</dbReference>
<dbReference type="InterPro" id="IPR029058">
    <property type="entry name" value="AB_hydrolase_fold"/>
</dbReference>
<keyword evidence="4" id="KW-1185">Reference proteome</keyword>
<protein>
    <submittedName>
        <fullName evidence="3">Alpha/beta fold hydrolase</fullName>
    </submittedName>
</protein>
<dbReference type="InterPro" id="IPR050266">
    <property type="entry name" value="AB_hydrolase_sf"/>
</dbReference>
<evidence type="ECO:0000313" key="3">
    <source>
        <dbReference type="EMBL" id="MFD2680441.1"/>
    </source>
</evidence>
<dbReference type="Proteomes" id="UP001597506">
    <property type="component" value="Unassembled WGS sequence"/>
</dbReference>
<sequence length="278" mass="32189">MSWDCKQVKTSRGSFEIFIKGKGKPICITHLYSEFNETGDLFADCFTDEHMVILINLRGCGNSEKAHSPFEYSMIHAVLDLEAIREALMIKRWSFAGHSTGGMLGVLYGVYFSERLNDLLIVGAAARDYTVSRQSIYNREHPLYNKMQWLLEELKRPGLQSNERLQLKKDRTKLSLYAPELHDEYFPTSVKKKMSSLRLNYFSTELAVFDLTRKLERISVRTLIICGRHDVQCPVSFSIEMEEAIPQASLLIFEKSNHYPFLEERELFIRGMKSFFNG</sequence>
<dbReference type="PRINTS" id="PR00111">
    <property type="entry name" value="ABHYDROLASE"/>
</dbReference>
<feature type="domain" description="AB hydrolase-1" evidence="2">
    <location>
        <begin position="43"/>
        <end position="264"/>
    </location>
</feature>